<gene>
    <name evidence="3" type="ORF">BO71DRAFT_479217</name>
</gene>
<feature type="domain" description="Peptidase M6-like" evidence="2">
    <location>
        <begin position="113"/>
        <end position="308"/>
    </location>
</feature>
<dbReference type="OrthoDB" id="9986966at2759"/>
<dbReference type="VEuPathDB" id="FungiDB:BO71DRAFT_479217"/>
<evidence type="ECO:0000256" key="1">
    <source>
        <dbReference type="SAM" id="MobiDB-lite"/>
    </source>
</evidence>
<feature type="region of interest" description="Disordered" evidence="1">
    <location>
        <begin position="402"/>
        <end position="431"/>
    </location>
</feature>
<name>A0A319F479_9EURO</name>
<protein>
    <submittedName>
        <fullName evidence="3">M6 metalloprotease</fullName>
    </submittedName>
</protein>
<dbReference type="GO" id="GO:0006508">
    <property type="term" value="P:proteolysis"/>
    <property type="evidence" value="ECO:0007669"/>
    <property type="project" value="UniProtKB-KW"/>
</dbReference>
<dbReference type="PANTHER" id="PTHR41775">
    <property type="entry name" value="SECRETED PROTEIN-RELATED"/>
    <property type="match status" value="1"/>
</dbReference>
<proteinExistence type="predicted"/>
<evidence type="ECO:0000313" key="4">
    <source>
        <dbReference type="Proteomes" id="UP000247810"/>
    </source>
</evidence>
<reference evidence="3 4" key="1">
    <citation type="submission" date="2018-02" db="EMBL/GenBank/DDBJ databases">
        <title>The genomes of Aspergillus section Nigri reveals drivers in fungal speciation.</title>
        <authorList>
            <consortium name="DOE Joint Genome Institute"/>
            <person name="Vesth T.C."/>
            <person name="Nybo J."/>
            <person name="Theobald S."/>
            <person name="Brandl J."/>
            <person name="Frisvad J.C."/>
            <person name="Nielsen K.F."/>
            <person name="Lyhne E.K."/>
            <person name="Kogle M.E."/>
            <person name="Kuo A."/>
            <person name="Riley R."/>
            <person name="Clum A."/>
            <person name="Nolan M."/>
            <person name="Lipzen A."/>
            <person name="Salamov A."/>
            <person name="Henrissat B."/>
            <person name="Wiebenga A."/>
            <person name="De vries R.P."/>
            <person name="Grigoriev I.V."/>
            <person name="Mortensen U.H."/>
            <person name="Andersen M.R."/>
            <person name="Baker S.E."/>
        </authorList>
    </citation>
    <scope>NUCLEOTIDE SEQUENCE [LARGE SCALE GENOMIC DNA]</scope>
    <source>
        <strain evidence="3 4">CBS 707.79</strain>
    </source>
</reference>
<dbReference type="InterPro" id="IPR008757">
    <property type="entry name" value="Peptidase_M6-like_domain"/>
</dbReference>
<dbReference type="NCBIfam" id="TIGR03296">
    <property type="entry name" value="M6dom_TIGR03296"/>
    <property type="match status" value="1"/>
</dbReference>
<organism evidence="3 4">
    <name type="scientific">Aspergillus ellipticus CBS 707.79</name>
    <dbReference type="NCBI Taxonomy" id="1448320"/>
    <lineage>
        <taxon>Eukaryota</taxon>
        <taxon>Fungi</taxon>
        <taxon>Dikarya</taxon>
        <taxon>Ascomycota</taxon>
        <taxon>Pezizomycotina</taxon>
        <taxon>Eurotiomycetes</taxon>
        <taxon>Eurotiomycetidae</taxon>
        <taxon>Eurotiales</taxon>
        <taxon>Aspergillaceae</taxon>
        <taxon>Aspergillus</taxon>
        <taxon>Aspergillus subgen. Circumdati</taxon>
    </lineage>
</organism>
<dbReference type="Proteomes" id="UP000247810">
    <property type="component" value="Unassembled WGS sequence"/>
</dbReference>
<evidence type="ECO:0000313" key="3">
    <source>
        <dbReference type="EMBL" id="PYH99772.1"/>
    </source>
</evidence>
<dbReference type="EMBL" id="KZ825799">
    <property type="protein sequence ID" value="PYH99772.1"/>
    <property type="molecule type" value="Genomic_DNA"/>
</dbReference>
<keyword evidence="3" id="KW-0378">Hydrolase</keyword>
<dbReference type="GO" id="GO:0008237">
    <property type="term" value="F:metallopeptidase activity"/>
    <property type="evidence" value="ECO:0007669"/>
    <property type="project" value="UniProtKB-KW"/>
</dbReference>
<evidence type="ECO:0000259" key="2">
    <source>
        <dbReference type="Pfam" id="PF05547"/>
    </source>
</evidence>
<keyword evidence="3" id="KW-0645">Protease</keyword>
<sequence length="459" mass="49404">MEITYDYDGTKPSPMPPHPDLLAALQVAPGLVDPPAISKMSFGRASLSARTGTVRGLNDGTIFPDAHFQPTVPPKHMRRAALTRAPLRGAVRVAIALVDFPDKRISPNAVQRFRDLFFSTGKISTGSATEYFSEVSANKISLTGEVVGPFRMPQTLYEYANQQHGTSATAPNARTLAADALKAARSSIDFAPYDNDKNGYVDAFIVVHAGRGAEVTGSRNDIWSLKWVLPNVVSVNGVNVYGFLTIPEDAYVGVCAHELGHLLFGWPDLYDIDNSSEGIGNWCLMAGGSWGGSPPGVRPCHPSAWCKASQGWVQVHAPNRNGSITVDAVSRSFEIYRLWTGGNTASKEYFLLENRARIGFDSSLPGFGLTIWHIDESKPDNSDETHYQIALEQADGLNQLATSTAGRGDAGDPYPGTTNNRSFTNTSTPNSQSYAGRVTGVSITNISDVAASMTMDITV</sequence>
<accession>A0A319F479</accession>
<keyword evidence="4" id="KW-1185">Reference proteome</keyword>
<dbReference type="Pfam" id="PF05547">
    <property type="entry name" value="Peptidase_M6"/>
    <property type="match status" value="1"/>
</dbReference>
<dbReference type="PANTHER" id="PTHR41775:SF1">
    <property type="entry name" value="PEPTIDASE M6-LIKE DOMAIN-CONTAINING PROTEIN"/>
    <property type="match status" value="1"/>
</dbReference>
<keyword evidence="3" id="KW-0482">Metalloprotease</keyword>
<dbReference type="STRING" id="1448320.A0A319F479"/>
<dbReference type="SUPFAM" id="SSF55486">
    <property type="entry name" value="Metalloproteases ('zincins'), catalytic domain"/>
    <property type="match status" value="1"/>
</dbReference>
<dbReference type="AlphaFoldDB" id="A0A319F479"/>
<feature type="compositionally biased region" description="Low complexity" evidence="1">
    <location>
        <begin position="417"/>
        <end position="431"/>
    </location>
</feature>